<evidence type="ECO:0000256" key="1">
    <source>
        <dbReference type="SAM" id="MobiDB-lite"/>
    </source>
</evidence>
<feature type="transmembrane region" description="Helical" evidence="2">
    <location>
        <begin position="39"/>
        <end position="60"/>
    </location>
</feature>
<dbReference type="Proteomes" id="UP000198859">
    <property type="component" value="Chromosome I"/>
</dbReference>
<feature type="domain" description="DUF1206" evidence="3">
    <location>
        <begin position="39"/>
        <end position="106"/>
    </location>
</feature>
<keyword evidence="2" id="KW-0472">Membrane</keyword>
<evidence type="ECO:0000313" key="4">
    <source>
        <dbReference type="EMBL" id="SDS14536.1"/>
    </source>
</evidence>
<feature type="transmembrane region" description="Helical" evidence="2">
    <location>
        <begin position="123"/>
        <end position="141"/>
    </location>
</feature>
<feature type="transmembrane region" description="Helical" evidence="2">
    <location>
        <begin position="80"/>
        <end position="102"/>
    </location>
</feature>
<feature type="region of interest" description="Disordered" evidence="1">
    <location>
        <begin position="1"/>
        <end position="21"/>
    </location>
</feature>
<dbReference type="Pfam" id="PF06724">
    <property type="entry name" value="DUF1206"/>
    <property type="match status" value="3"/>
</dbReference>
<dbReference type="AlphaFoldDB" id="A0A1H1PTT6"/>
<sequence length="282" mass="29379">MRGGPAGPGRGPGGLDGDDVRDLGEQAERSEWLDHAVRLGLVAYGVVHVLLGYLCVQLALGGANEDASTQGAMHTLARQPLGRTLVGVVALGMLLLVVWRVIEAGWGHRGEGDRRTRKRVTSAGKAVVYAVIGFSAVKVAVGAGSGRSGGWTATVMDWPAGQWLIALAGLAVLAYAANLARRGWTEEFAEHLDAEARTGTSGAAFLVVGKVGHVAKGLSLGLVGLLTVVAGVTHDARKGGGLDQALQQVLQEPYGRILVAVVGVGLWSYAGFCFLRARFLSR</sequence>
<evidence type="ECO:0000256" key="2">
    <source>
        <dbReference type="SAM" id="Phobius"/>
    </source>
</evidence>
<gene>
    <name evidence="4" type="ORF">SAMN04488570_1232</name>
</gene>
<name>A0A1H1PTT6_9ACTN</name>
<reference evidence="5" key="1">
    <citation type="submission" date="2016-10" db="EMBL/GenBank/DDBJ databases">
        <authorList>
            <person name="Varghese N."/>
            <person name="Submissions S."/>
        </authorList>
    </citation>
    <scope>NUCLEOTIDE SEQUENCE [LARGE SCALE GENOMIC DNA]</scope>
    <source>
        <strain evidence="5">DSM 22127</strain>
    </source>
</reference>
<feature type="compositionally biased region" description="Gly residues" evidence="1">
    <location>
        <begin position="1"/>
        <end position="15"/>
    </location>
</feature>
<dbReference type="EMBL" id="LT629757">
    <property type="protein sequence ID" value="SDS14536.1"/>
    <property type="molecule type" value="Genomic_DNA"/>
</dbReference>
<feature type="transmembrane region" description="Helical" evidence="2">
    <location>
        <begin position="161"/>
        <end position="180"/>
    </location>
</feature>
<feature type="domain" description="DUF1206" evidence="3">
    <location>
        <begin position="123"/>
        <end position="185"/>
    </location>
</feature>
<accession>A0A1H1PTT6</accession>
<dbReference type="InterPro" id="IPR009597">
    <property type="entry name" value="DUF1206"/>
</dbReference>
<keyword evidence="2" id="KW-0812">Transmembrane</keyword>
<proteinExistence type="predicted"/>
<feature type="domain" description="DUF1206" evidence="3">
    <location>
        <begin position="211"/>
        <end position="279"/>
    </location>
</feature>
<organism evidence="4 5">
    <name type="scientific">Nocardioides scoriae</name>
    <dbReference type="NCBI Taxonomy" id="642780"/>
    <lineage>
        <taxon>Bacteria</taxon>
        <taxon>Bacillati</taxon>
        <taxon>Actinomycetota</taxon>
        <taxon>Actinomycetes</taxon>
        <taxon>Propionibacteriales</taxon>
        <taxon>Nocardioidaceae</taxon>
        <taxon>Nocardioides</taxon>
    </lineage>
</organism>
<keyword evidence="2" id="KW-1133">Transmembrane helix</keyword>
<evidence type="ECO:0000259" key="3">
    <source>
        <dbReference type="Pfam" id="PF06724"/>
    </source>
</evidence>
<keyword evidence="5" id="KW-1185">Reference proteome</keyword>
<protein>
    <recommendedName>
        <fullName evidence="3">DUF1206 domain-containing protein</fullName>
    </recommendedName>
</protein>
<evidence type="ECO:0000313" key="5">
    <source>
        <dbReference type="Proteomes" id="UP000198859"/>
    </source>
</evidence>
<feature type="transmembrane region" description="Helical" evidence="2">
    <location>
        <begin position="217"/>
        <end position="234"/>
    </location>
</feature>
<dbReference type="STRING" id="642780.SAMN04488570_1232"/>
<feature type="transmembrane region" description="Helical" evidence="2">
    <location>
        <begin position="254"/>
        <end position="275"/>
    </location>
</feature>